<organism evidence="2 3">
    <name type="scientific">Tritrichomonas foetus</name>
    <dbReference type="NCBI Taxonomy" id="1144522"/>
    <lineage>
        <taxon>Eukaryota</taxon>
        <taxon>Metamonada</taxon>
        <taxon>Parabasalia</taxon>
        <taxon>Tritrichomonadida</taxon>
        <taxon>Tritrichomonadidae</taxon>
        <taxon>Tritrichomonas</taxon>
    </lineage>
</organism>
<feature type="domain" description="Protein kinase" evidence="1">
    <location>
        <begin position="11"/>
        <end position="230"/>
    </location>
</feature>
<dbReference type="SUPFAM" id="SSF56112">
    <property type="entry name" value="Protein kinase-like (PK-like)"/>
    <property type="match status" value="1"/>
</dbReference>
<gene>
    <name evidence="2" type="ORF">TRFO_15327</name>
</gene>
<evidence type="ECO:0000313" key="2">
    <source>
        <dbReference type="EMBL" id="OHT14304.1"/>
    </source>
</evidence>
<protein>
    <submittedName>
        <fullName evidence="2">AGC family protein kinase</fullName>
    </submittedName>
</protein>
<name>A0A1J4KTR3_9EUKA</name>
<accession>A0A1J4KTR3</accession>
<dbReference type="AlphaFoldDB" id="A0A1J4KTR3"/>
<dbReference type="InterPro" id="IPR000719">
    <property type="entry name" value="Prot_kinase_dom"/>
</dbReference>
<dbReference type="PIRSF" id="PIRSF000654">
    <property type="entry name" value="Integrin-linked_kinase"/>
    <property type="match status" value="1"/>
</dbReference>
<dbReference type="PRINTS" id="PR00109">
    <property type="entry name" value="TYRKINASE"/>
</dbReference>
<dbReference type="PANTHER" id="PTHR24348">
    <property type="entry name" value="SERINE/THREONINE-PROTEIN KINASE UNC-51-RELATED"/>
    <property type="match status" value="1"/>
</dbReference>
<dbReference type="PROSITE" id="PS00108">
    <property type="entry name" value="PROTEIN_KINASE_ST"/>
    <property type="match status" value="1"/>
</dbReference>
<keyword evidence="3" id="KW-1185">Reference proteome</keyword>
<keyword evidence="2" id="KW-0808">Transferase</keyword>
<reference evidence="2" key="1">
    <citation type="submission" date="2016-10" db="EMBL/GenBank/DDBJ databases">
        <authorList>
            <person name="Benchimol M."/>
            <person name="Almeida L.G."/>
            <person name="Vasconcelos A.T."/>
            <person name="Perreira-Neves A."/>
            <person name="Rosa I.A."/>
            <person name="Tasca T."/>
            <person name="Bogo M.R."/>
            <person name="de Souza W."/>
        </authorList>
    </citation>
    <scope>NUCLEOTIDE SEQUENCE [LARGE SCALE GENOMIC DNA]</scope>
    <source>
        <strain evidence="2">K</strain>
    </source>
</reference>
<evidence type="ECO:0000259" key="1">
    <source>
        <dbReference type="PROSITE" id="PS50011"/>
    </source>
</evidence>
<dbReference type="GO" id="GO:0004674">
    <property type="term" value="F:protein serine/threonine kinase activity"/>
    <property type="evidence" value="ECO:0007669"/>
    <property type="project" value="InterPro"/>
</dbReference>
<sequence length="230" mass="25957">MANFDIDLSLFEQGAFISKGSFGSIFKVIRKKDSKVFAAKISQTQFDETSSVEKLQLLREVAILGKLKHPSIIGFIGFSKKNFKNENFPTIITEYCENGSLRDILQSELMSASPPGWDSTKKLCMIYGIVSGMAYLHRQHIIHRDVKPENILIDSNLLPKITDFGLSKVANNNLMTMFGGTYYYIAPEIISQEQYDEKIDVYSFGVILFELLSGLDIQKVMPLTVGIRIH</sequence>
<dbReference type="Proteomes" id="UP000179807">
    <property type="component" value="Unassembled WGS sequence"/>
</dbReference>
<dbReference type="InterPro" id="IPR001245">
    <property type="entry name" value="Ser-Thr/Tyr_kinase_cat_dom"/>
</dbReference>
<dbReference type="GO" id="GO:0005524">
    <property type="term" value="F:ATP binding"/>
    <property type="evidence" value="ECO:0007669"/>
    <property type="project" value="InterPro"/>
</dbReference>
<keyword evidence="2" id="KW-0418">Kinase</keyword>
<dbReference type="OrthoDB" id="2914378at2759"/>
<comment type="caution">
    <text evidence="2">The sequence shown here is derived from an EMBL/GenBank/DDBJ whole genome shotgun (WGS) entry which is preliminary data.</text>
</comment>
<dbReference type="VEuPathDB" id="TrichDB:TRFO_15327"/>
<dbReference type="Pfam" id="PF00069">
    <property type="entry name" value="Pkinase"/>
    <property type="match status" value="1"/>
</dbReference>
<dbReference type="Gene3D" id="1.10.510.10">
    <property type="entry name" value="Transferase(Phosphotransferase) domain 1"/>
    <property type="match status" value="1"/>
</dbReference>
<evidence type="ECO:0000313" key="3">
    <source>
        <dbReference type="Proteomes" id="UP000179807"/>
    </source>
</evidence>
<proteinExistence type="predicted"/>
<dbReference type="GO" id="GO:0010506">
    <property type="term" value="P:regulation of autophagy"/>
    <property type="evidence" value="ECO:0007669"/>
    <property type="project" value="InterPro"/>
</dbReference>
<dbReference type="GO" id="GO:0005737">
    <property type="term" value="C:cytoplasm"/>
    <property type="evidence" value="ECO:0007669"/>
    <property type="project" value="TreeGrafter"/>
</dbReference>
<dbReference type="InterPro" id="IPR045269">
    <property type="entry name" value="Atg1-like"/>
</dbReference>
<dbReference type="EMBL" id="MLAK01000393">
    <property type="protein sequence ID" value="OHT14304.1"/>
    <property type="molecule type" value="Genomic_DNA"/>
</dbReference>
<dbReference type="InterPro" id="IPR011009">
    <property type="entry name" value="Kinase-like_dom_sf"/>
</dbReference>
<dbReference type="InterPro" id="IPR008271">
    <property type="entry name" value="Ser/Thr_kinase_AS"/>
</dbReference>
<dbReference type="GeneID" id="94833029"/>
<dbReference type="RefSeq" id="XP_068367440.1">
    <property type="nucleotide sequence ID" value="XM_068498325.1"/>
</dbReference>
<dbReference type="SMART" id="SM00220">
    <property type="entry name" value="S_TKc"/>
    <property type="match status" value="1"/>
</dbReference>
<dbReference type="PROSITE" id="PS50011">
    <property type="entry name" value="PROTEIN_KINASE_DOM"/>
    <property type="match status" value="1"/>
</dbReference>